<comment type="caution">
    <text evidence="1">The sequence shown here is derived from an EMBL/GenBank/DDBJ whole genome shotgun (WGS) entry which is preliminary data.</text>
</comment>
<reference evidence="1" key="1">
    <citation type="submission" date="2021-06" db="EMBL/GenBank/DDBJ databases">
        <authorList>
            <person name="Kallberg Y."/>
            <person name="Tangrot J."/>
            <person name="Rosling A."/>
        </authorList>
    </citation>
    <scope>NUCLEOTIDE SEQUENCE</scope>
    <source>
        <strain evidence="1">CL551</strain>
    </source>
</reference>
<proteinExistence type="predicted"/>
<evidence type="ECO:0000313" key="2">
    <source>
        <dbReference type="Proteomes" id="UP000789342"/>
    </source>
</evidence>
<name>A0A9N9GG85_9GLOM</name>
<gene>
    <name evidence="1" type="ORF">AMORRO_LOCUS7981</name>
</gene>
<dbReference type="EMBL" id="CAJVPV010006463">
    <property type="protein sequence ID" value="CAG8605657.1"/>
    <property type="molecule type" value="Genomic_DNA"/>
</dbReference>
<protein>
    <submittedName>
        <fullName evidence="1">9919_t:CDS:1</fullName>
    </submittedName>
</protein>
<sequence>MLKPEMNSAIKTGVPPVWITQDKVERNKNDEDIGEYRTRIKILYFRDKGHIIQIMTTFYLKLTNDATENILRVFEDSAFDRNRGKGEKKNEIK</sequence>
<dbReference type="Proteomes" id="UP000789342">
    <property type="component" value="Unassembled WGS sequence"/>
</dbReference>
<dbReference type="AlphaFoldDB" id="A0A9N9GG85"/>
<keyword evidence="2" id="KW-1185">Reference proteome</keyword>
<organism evidence="1 2">
    <name type="scientific">Acaulospora morrowiae</name>
    <dbReference type="NCBI Taxonomy" id="94023"/>
    <lineage>
        <taxon>Eukaryota</taxon>
        <taxon>Fungi</taxon>
        <taxon>Fungi incertae sedis</taxon>
        <taxon>Mucoromycota</taxon>
        <taxon>Glomeromycotina</taxon>
        <taxon>Glomeromycetes</taxon>
        <taxon>Diversisporales</taxon>
        <taxon>Acaulosporaceae</taxon>
        <taxon>Acaulospora</taxon>
    </lineage>
</organism>
<accession>A0A9N9GG85</accession>
<evidence type="ECO:0000313" key="1">
    <source>
        <dbReference type="EMBL" id="CAG8605657.1"/>
    </source>
</evidence>